<evidence type="ECO:0000313" key="2">
    <source>
        <dbReference type="EMBL" id="HIU10347.1"/>
    </source>
</evidence>
<dbReference type="Gene3D" id="3.30.1180.10">
    <property type="match status" value="1"/>
</dbReference>
<dbReference type="PROSITE" id="PS51482">
    <property type="entry name" value="DEGV"/>
    <property type="match status" value="1"/>
</dbReference>
<organism evidence="2 3">
    <name type="scientific">Candidatus Avidehalobacter gallistercoris</name>
    <dbReference type="NCBI Taxonomy" id="2840694"/>
    <lineage>
        <taxon>Bacteria</taxon>
        <taxon>Bacillati</taxon>
        <taxon>Bacillota</taxon>
        <taxon>Clostridia</taxon>
        <taxon>Eubacteriales</taxon>
        <taxon>Peptococcaceae</taxon>
        <taxon>Peptococcaceae incertae sedis</taxon>
        <taxon>Candidatus Avidehalobacter</taxon>
    </lineage>
</organism>
<dbReference type="InterPro" id="IPR043168">
    <property type="entry name" value="DegV_C"/>
</dbReference>
<dbReference type="PANTHER" id="PTHR33434">
    <property type="entry name" value="DEGV DOMAIN-CONTAINING PROTEIN DR_1986-RELATED"/>
    <property type="match status" value="1"/>
</dbReference>
<keyword evidence="1" id="KW-0446">Lipid-binding</keyword>
<sequence>MPKTGIVTDSNSGILPEQAEEMGLFVVPMPFYIDGVCYQENVDLPREEFFRLMAAGAEISTSAPAPLTVTDIWDKALAIYDEVLYMPMSSGLSGAYALAAVLAKEGAYAGRVFVVDHGRAATPLHRSILDAQELLAQGLSAGEVQRLLEEQRDNFMIYIAVDELQHLQRGGRISATAAKLGTILNMKPVLQFSTGTLDVYAKVRGKKRARQTMIEAVRNELAHDYKAAYEAGEVYIMTAGSADAAETADWVAQVREAFAPLDVLYDDLPLSLSTHIGHGGLGIACSKKIKLDK</sequence>
<comment type="caution">
    <text evidence="2">The sequence shown here is derived from an EMBL/GenBank/DDBJ whole genome shotgun (WGS) entry which is preliminary data.</text>
</comment>
<evidence type="ECO:0000256" key="1">
    <source>
        <dbReference type="ARBA" id="ARBA00023121"/>
    </source>
</evidence>
<dbReference type="InterPro" id="IPR003797">
    <property type="entry name" value="DegV"/>
</dbReference>
<reference evidence="2" key="2">
    <citation type="journal article" date="2021" name="PeerJ">
        <title>Extensive microbial diversity within the chicken gut microbiome revealed by metagenomics and culture.</title>
        <authorList>
            <person name="Gilroy R."/>
            <person name="Ravi A."/>
            <person name="Getino M."/>
            <person name="Pursley I."/>
            <person name="Horton D.L."/>
            <person name="Alikhan N.F."/>
            <person name="Baker D."/>
            <person name="Gharbi K."/>
            <person name="Hall N."/>
            <person name="Watson M."/>
            <person name="Adriaenssens E.M."/>
            <person name="Foster-Nyarko E."/>
            <person name="Jarju S."/>
            <person name="Secka A."/>
            <person name="Antonio M."/>
            <person name="Oren A."/>
            <person name="Chaudhuri R.R."/>
            <person name="La Ragione R."/>
            <person name="Hildebrand F."/>
            <person name="Pallen M.J."/>
        </authorList>
    </citation>
    <scope>NUCLEOTIDE SEQUENCE</scope>
    <source>
        <strain evidence="2">2830</strain>
    </source>
</reference>
<name>A0A9D1HJK2_9FIRM</name>
<dbReference type="PANTHER" id="PTHR33434:SF2">
    <property type="entry name" value="FATTY ACID-BINDING PROTEIN TM_1468"/>
    <property type="match status" value="1"/>
</dbReference>
<dbReference type="InterPro" id="IPR050270">
    <property type="entry name" value="DegV_domain_contain"/>
</dbReference>
<dbReference type="GO" id="GO:0008289">
    <property type="term" value="F:lipid binding"/>
    <property type="evidence" value="ECO:0007669"/>
    <property type="project" value="UniProtKB-KW"/>
</dbReference>
<proteinExistence type="predicted"/>
<dbReference type="EMBL" id="DVMH01000021">
    <property type="protein sequence ID" value="HIU10347.1"/>
    <property type="molecule type" value="Genomic_DNA"/>
</dbReference>
<dbReference type="AlphaFoldDB" id="A0A9D1HJK2"/>
<dbReference type="Gene3D" id="3.40.50.10170">
    <property type="match status" value="1"/>
</dbReference>
<protein>
    <submittedName>
        <fullName evidence="2">DegV family protein</fullName>
    </submittedName>
</protein>
<dbReference type="NCBIfam" id="TIGR00762">
    <property type="entry name" value="DegV"/>
    <property type="match status" value="1"/>
</dbReference>
<dbReference type="Proteomes" id="UP000824124">
    <property type="component" value="Unassembled WGS sequence"/>
</dbReference>
<dbReference type="Pfam" id="PF02645">
    <property type="entry name" value="DegV"/>
    <property type="match status" value="1"/>
</dbReference>
<evidence type="ECO:0000313" key="3">
    <source>
        <dbReference type="Proteomes" id="UP000824124"/>
    </source>
</evidence>
<dbReference type="SUPFAM" id="SSF82549">
    <property type="entry name" value="DAK1/DegV-like"/>
    <property type="match status" value="1"/>
</dbReference>
<reference evidence="2" key="1">
    <citation type="submission" date="2020-10" db="EMBL/GenBank/DDBJ databases">
        <authorList>
            <person name="Gilroy R."/>
        </authorList>
    </citation>
    <scope>NUCLEOTIDE SEQUENCE</scope>
    <source>
        <strain evidence="2">2830</strain>
    </source>
</reference>
<gene>
    <name evidence="2" type="ORF">IAB00_03760</name>
</gene>
<accession>A0A9D1HJK2</accession>